<proteinExistence type="predicted"/>
<dbReference type="PROSITE" id="PS51900">
    <property type="entry name" value="CB"/>
    <property type="match status" value="1"/>
</dbReference>
<dbReference type="InterPro" id="IPR057084">
    <property type="entry name" value="Int_N"/>
</dbReference>
<dbReference type="GO" id="GO:0003677">
    <property type="term" value="F:DNA binding"/>
    <property type="evidence" value="ECO:0007669"/>
    <property type="project" value="UniProtKB-UniRule"/>
</dbReference>
<dbReference type="KEGG" id="tdu:QJT80_06745"/>
<reference evidence="7" key="1">
    <citation type="journal article" date="2023" name="Int. J. Mol. Sci.">
        <title>Metagenomics Revealed a New Genus 'Candidatus Thiocaldithrix dubininis' gen. nov., sp. nov. and a New Species 'Candidatus Thiothrix putei' sp. nov. in the Family Thiotrichaceae, Some Members of Which Have Traits of Both Na+- and H+-Motive Energetics.</title>
        <authorList>
            <person name="Ravin N.V."/>
            <person name="Muntyan M.S."/>
            <person name="Smolyakov D.D."/>
            <person name="Rudenko T.S."/>
            <person name="Beletsky A.V."/>
            <person name="Mardanov A.V."/>
            <person name="Grabovich M.Y."/>
        </authorList>
    </citation>
    <scope>NUCLEOTIDE SEQUENCE</scope>
    <source>
        <strain evidence="7">GKL-01</strain>
    </source>
</reference>
<dbReference type="InterPro" id="IPR044068">
    <property type="entry name" value="CB"/>
</dbReference>
<dbReference type="Gene3D" id="1.10.443.10">
    <property type="entry name" value="Intergrase catalytic core"/>
    <property type="match status" value="1"/>
</dbReference>
<dbReference type="GO" id="GO:0006310">
    <property type="term" value="P:DNA recombination"/>
    <property type="evidence" value="ECO:0007669"/>
    <property type="project" value="UniProtKB-KW"/>
</dbReference>
<dbReference type="PROSITE" id="PS51898">
    <property type="entry name" value="TYR_RECOMBINASE"/>
    <property type="match status" value="1"/>
</dbReference>
<gene>
    <name evidence="7" type="ORF">QJT80_06745</name>
</gene>
<keyword evidence="3" id="KW-0233">DNA recombination</keyword>
<name>A0AA95KG19_9GAMM</name>
<keyword evidence="1" id="KW-0229">DNA integration</keyword>
<protein>
    <submittedName>
        <fullName evidence="7">Site-specific integrase</fullName>
    </submittedName>
</protein>
<sequence>MATIIKRGNGWRAQVRRRGYKTVSLTFDTKRDAEIWAAEVEAKMHRGKWQDADESTTTKLSEALQRYLLEVTPTKKGAKQEANRIKAMMKLPLAEWYLAEIRGKQMAEYRDARLTAGKSPSTIRNELTIISQVYATAAKEWGMYELRNPVDNVKRPKQKRARERRLKHNEEEKLIQELAPPYSDAVLLLLETALRRSELCRLQWQDLNLHKRTALIRDTKNGEDRIIPLSPLAAQILARQPQTHDNVFKFSPDMLTQAFRAATRQAGIRNLRLHDLRKEATSRLVESKCFELPEIMRMTGHKTLTAFNVYMHIKAEELAHRMANMSEN</sequence>
<feature type="domain" description="Tyr recombinase" evidence="5">
    <location>
        <begin position="161"/>
        <end position="323"/>
    </location>
</feature>
<dbReference type="Gene3D" id="1.10.150.130">
    <property type="match status" value="1"/>
</dbReference>
<dbReference type="InterPro" id="IPR013762">
    <property type="entry name" value="Integrase-like_cat_sf"/>
</dbReference>
<keyword evidence="2 4" id="KW-0238">DNA-binding</keyword>
<evidence type="ECO:0000256" key="1">
    <source>
        <dbReference type="ARBA" id="ARBA00022908"/>
    </source>
</evidence>
<dbReference type="InterPro" id="IPR050090">
    <property type="entry name" value="Tyrosine_recombinase_XerCD"/>
</dbReference>
<evidence type="ECO:0000259" key="5">
    <source>
        <dbReference type="PROSITE" id="PS51898"/>
    </source>
</evidence>
<evidence type="ECO:0000256" key="3">
    <source>
        <dbReference type="ARBA" id="ARBA00023172"/>
    </source>
</evidence>
<dbReference type="CDD" id="cd00796">
    <property type="entry name" value="INT_Rci_Hp1_C"/>
    <property type="match status" value="1"/>
</dbReference>
<organism evidence="7">
    <name type="scientific">Candidatus Thiocaldithrix dubininis</name>
    <dbReference type="NCBI Taxonomy" id="3080823"/>
    <lineage>
        <taxon>Bacteria</taxon>
        <taxon>Pseudomonadati</taxon>
        <taxon>Pseudomonadota</taxon>
        <taxon>Gammaproteobacteria</taxon>
        <taxon>Thiotrichales</taxon>
        <taxon>Thiotrichaceae</taxon>
        <taxon>Candidatus Thiocaldithrix</taxon>
    </lineage>
</organism>
<dbReference type="InterPro" id="IPR011010">
    <property type="entry name" value="DNA_brk_join_enz"/>
</dbReference>
<feature type="domain" description="Core-binding (CB)" evidence="6">
    <location>
        <begin position="58"/>
        <end position="138"/>
    </location>
</feature>
<dbReference type="GO" id="GO:0015074">
    <property type="term" value="P:DNA integration"/>
    <property type="evidence" value="ECO:0007669"/>
    <property type="project" value="UniProtKB-KW"/>
</dbReference>
<dbReference type="Pfam" id="PF00589">
    <property type="entry name" value="Phage_integrase"/>
    <property type="match status" value="1"/>
</dbReference>
<dbReference type="InterPro" id="IPR002104">
    <property type="entry name" value="Integrase_catalytic"/>
</dbReference>
<evidence type="ECO:0000259" key="6">
    <source>
        <dbReference type="PROSITE" id="PS51900"/>
    </source>
</evidence>
<dbReference type="AlphaFoldDB" id="A0AA95KG19"/>
<dbReference type="Proteomes" id="UP001300672">
    <property type="component" value="Chromosome"/>
</dbReference>
<dbReference type="Pfam" id="PF24624">
    <property type="entry name" value="Int_N"/>
    <property type="match status" value="1"/>
</dbReference>
<dbReference type="SUPFAM" id="SSF56349">
    <property type="entry name" value="DNA breaking-rejoining enzymes"/>
    <property type="match status" value="1"/>
</dbReference>
<evidence type="ECO:0000313" key="7">
    <source>
        <dbReference type="EMBL" id="WGZ92174.1"/>
    </source>
</evidence>
<evidence type="ECO:0000256" key="4">
    <source>
        <dbReference type="PROSITE-ProRule" id="PRU01248"/>
    </source>
</evidence>
<evidence type="ECO:0000256" key="2">
    <source>
        <dbReference type="ARBA" id="ARBA00023125"/>
    </source>
</evidence>
<dbReference type="InterPro" id="IPR010998">
    <property type="entry name" value="Integrase_recombinase_N"/>
</dbReference>
<dbReference type="PANTHER" id="PTHR30349:SF94">
    <property type="entry name" value="INTEGRASE_RECOMBINASE HI_1414-RELATED"/>
    <property type="match status" value="1"/>
</dbReference>
<dbReference type="PANTHER" id="PTHR30349">
    <property type="entry name" value="PHAGE INTEGRASE-RELATED"/>
    <property type="match status" value="1"/>
</dbReference>
<reference evidence="7" key="2">
    <citation type="submission" date="2023-04" db="EMBL/GenBank/DDBJ databases">
        <authorList>
            <person name="Beletskiy A.V."/>
            <person name="Mardanov A.V."/>
            <person name="Ravin N.V."/>
        </authorList>
    </citation>
    <scope>NUCLEOTIDE SEQUENCE</scope>
    <source>
        <strain evidence="7">GKL-01</strain>
    </source>
</reference>
<dbReference type="EMBL" id="CP124755">
    <property type="protein sequence ID" value="WGZ92174.1"/>
    <property type="molecule type" value="Genomic_DNA"/>
</dbReference>
<accession>A0AA95KG19</accession>